<sequence length="314" mass="33915">MAVARRLPRGHVYRRVHTPAGSHSSDIKRGDHGRPFGILLSAPPLLPLAQTLPLSRPKPSRRRDHGCRRRDVAPGDAHARGGRGPPRARVPDAARLPAAGAMEAQHRRHPDDTGWNRATGAKWAAFFADRHAVKIARYEGQGQRPSPGRFNIDGRWRFWSGRTMAAVLAYIAACDHPRLETPPPPPPAPAGKHRYGGSGASRSPAPRLLAGAAYQGGAGGVFFPPSPAKDGATVGASAGVRVLEWRQDGDPEEFPGLRAVQHAKEVLAWSAKEAEREAAEKKAGKRPEVKTEPIEIDSDDSGEAYLAYFSDLDD</sequence>
<feature type="compositionally biased region" description="Basic and acidic residues" evidence="1">
    <location>
        <begin position="25"/>
        <end position="34"/>
    </location>
</feature>
<feature type="region of interest" description="Disordered" evidence="1">
    <location>
        <begin position="273"/>
        <end position="297"/>
    </location>
</feature>
<keyword evidence="4" id="KW-1185">Reference proteome</keyword>
<gene>
    <name evidence="2" type="ORF">BRADI_1g13361v3</name>
</gene>
<evidence type="ECO:0000313" key="2">
    <source>
        <dbReference type="EMBL" id="KQK13920.1"/>
    </source>
</evidence>
<reference evidence="3" key="3">
    <citation type="submission" date="2018-08" db="UniProtKB">
        <authorList>
            <consortium name="EnsemblPlants"/>
        </authorList>
    </citation>
    <scope>IDENTIFICATION</scope>
    <source>
        <strain evidence="3">cv. Bd21</strain>
    </source>
</reference>
<dbReference type="AlphaFoldDB" id="A0A0Q3GSU0"/>
<reference evidence="2 3" key="1">
    <citation type="journal article" date="2010" name="Nature">
        <title>Genome sequencing and analysis of the model grass Brachypodium distachyon.</title>
        <authorList>
            <consortium name="International Brachypodium Initiative"/>
        </authorList>
    </citation>
    <scope>NUCLEOTIDE SEQUENCE [LARGE SCALE GENOMIC DNA]</scope>
    <source>
        <strain evidence="2 3">Bd21</strain>
    </source>
</reference>
<dbReference type="InParanoid" id="A0A0Q3GSU0"/>
<organism evidence="2">
    <name type="scientific">Brachypodium distachyon</name>
    <name type="common">Purple false brome</name>
    <name type="synonym">Trachynia distachya</name>
    <dbReference type="NCBI Taxonomy" id="15368"/>
    <lineage>
        <taxon>Eukaryota</taxon>
        <taxon>Viridiplantae</taxon>
        <taxon>Streptophyta</taxon>
        <taxon>Embryophyta</taxon>
        <taxon>Tracheophyta</taxon>
        <taxon>Spermatophyta</taxon>
        <taxon>Magnoliopsida</taxon>
        <taxon>Liliopsida</taxon>
        <taxon>Poales</taxon>
        <taxon>Poaceae</taxon>
        <taxon>BOP clade</taxon>
        <taxon>Pooideae</taxon>
        <taxon>Stipodae</taxon>
        <taxon>Brachypodieae</taxon>
        <taxon>Brachypodium</taxon>
    </lineage>
</organism>
<feature type="compositionally biased region" description="Basic residues" evidence="1">
    <location>
        <begin position="58"/>
        <end position="68"/>
    </location>
</feature>
<evidence type="ECO:0000313" key="3">
    <source>
        <dbReference type="EnsemblPlants" id="KQK13920"/>
    </source>
</evidence>
<feature type="compositionally biased region" description="Pro residues" evidence="1">
    <location>
        <begin position="180"/>
        <end position="189"/>
    </location>
</feature>
<feature type="region of interest" description="Disordered" evidence="1">
    <location>
        <begin position="1"/>
        <end position="34"/>
    </location>
</feature>
<accession>A0A0Q3GSU0</accession>
<evidence type="ECO:0000313" key="4">
    <source>
        <dbReference type="Proteomes" id="UP000008810"/>
    </source>
</evidence>
<feature type="compositionally biased region" description="Basic residues" evidence="1">
    <location>
        <begin position="1"/>
        <end position="17"/>
    </location>
</feature>
<feature type="compositionally biased region" description="Basic and acidic residues" evidence="1">
    <location>
        <begin position="273"/>
        <end position="293"/>
    </location>
</feature>
<dbReference type="EnsemblPlants" id="KQK13920">
    <property type="protein sequence ID" value="KQK13920"/>
    <property type="gene ID" value="BRADI_1g13361v3"/>
</dbReference>
<reference evidence="2" key="2">
    <citation type="submission" date="2017-06" db="EMBL/GenBank/DDBJ databases">
        <title>WGS assembly of Brachypodium distachyon.</title>
        <authorList>
            <consortium name="The International Brachypodium Initiative"/>
            <person name="Lucas S."/>
            <person name="Harmon-Smith M."/>
            <person name="Lail K."/>
            <person name="Tice H."/>
            <person name="Grimwood J."/>
            <person name="Bruce D."/>
            <person name="Barry K."/>
            <person name="Shu S."/>
            <person name="Lindquist E."/>
            <person name="Wang M."/>
            <person name="Pitluck S."/>
            <person name="Vogel J.P."/>
            <person name="Garvin D.F."/>
            <person name="Mockler T.C."/>
            <person name="Schmutz J."/>
            <person name="Rokhsar D."/>
            <person name="Bevan M.W."/>
        </authorList>
    </citation>
    <scope>NUCLEOTIDE SEQUENCE</scope>
    <source>
        <strain evidence="2">Bd21</strain>
    </source>
</reference>
<feature type="region of interest" description="Disordered" evidence="1">
    <location>
        <begin position="179"/>
        <end position="202"/>
    </location>
</feature>
<feature type="region of interest" description="Disordered" evidence="1">
    <location>
        <begin position="49"/>
        <end position="91"/>
    </location>
</feature>
<dbReference type="EMBL" id="CM000880">
    <property type="protein sequence ID" value="KQK13920.1"/>
    <property type="molecule type" value="Genomic_DNA"/>
</dbReference>
<evidence type="ECO:0000256" key="1">
    <source>
        <dbReference type="SAM" id="MobiDB-lite"/>
    </source>
</evidence>
<dbReference type="Gramene" id="KQK13920">
    <property type="protein sequence ID" value="KQK13920"/>
    <property type="gene ID" value="BRADI_1g13361v3"/>
</dbReference>
<dbReference type="Proteomes" id="UP000008810">
    <property type="component" value="Chromosome 1"/>
</dbReference>
<name>A0A0Q3GSU0_BRADI</name>
<proteinExistence type="predicted"/>
<feature type="compositionally biased region" description="Basic and acidic residues" evidence="1">
    <location>
        <begin position="69"/>
        <end position="79"/>
    </location>
</feature>
<protein>
    <submittedName>
        <fullName evidence="2 3">Uncharacterized protein</fullName>
    </submittedName>
</protein>